<dbReference type="GeneID" id="101559893"/>
<accession>A0A6P6E2W7</accession>
<comment type="subcellular location">
    <subcellularLocation>
        <location evidence="1">Cytoplasmic granule</location>
    </subcellularLocation>
</comment>
<dbReference type="PANTHER" id="PTHR12537:SF52">
    <property type="entry name" value="PUMILIO HOMOLOG 2"/>
    <property type="match status" value="1"/>
</dbReference>
<organism evidence="8 9">
    <name type="scientific">Octodon degus</name>
    <name type="common">Degu</name>
    <name type="synonym">Sciurus degus</name>
    <dbReference type="NCBI Taxonomy" id="10160"/>
    <lineage>
        <taxon>Eukaryota</taxon>
        <taxon>Metazoa</taxon>
        <taxon>Chordata</taxon>
        <taxon>Craniata</taxon>
        <taxon>Vertebrata</taxon>
        <taxon>Euteleostomi</taxon>
        <taxon>Mammalia</taxon>
        <taxon>Eutheria</taxon>
        <taxon>Euarchontoglires</taxon>
        <taxon>Glires</taxon>
        <taxon>Rodentia</taxon>
        <taxon>Hystricomorpha</taxon>
        <taxon>Octodontidae</taxon>
        <taxon>Octodon</taxon>
    </lineage>
</organism>
<dbReference type="PANTHER" id="PTHR12537">
    <property type="entry name" value="RNA BINDING PROTEIN PUMILIO-RELATED"/>
    <property type="match status" value="1"/>
</dbReference>
<evidence type="ECO:0000256" key="4">
    <source>
        <dbReference type="ARBA" id="ARBA00022884"/>
    </source>
</evidence>
<feature type="compositionally biased region" description="Polar residues" evidence="6">
    <location>
        <begin position="387"/>
        <end position="401"/>
    </location>
</feature>
<dbReference type="InterPro" id="IPR033133">
    <property type="entry name" value="PUM-HD"/>
</dbReference>
<dbReference type="CTD" id="23369"/>
<name>A0A6P6E2W7_OCTDE</name>
<dbReference type="Proteomes" id="UP000515203">
    <property type="component" value="Unplaced"/>
</dbReference>
<evidence type="ECO:0000256" key="2">
    <source>
        <dbReference type="ARBA" id="ARBA00022490"/>
    </source>
</evidence>
<dbReference type="PROSITE" id="PS50303">
    <property type="entry name" value="PUM_HD"/>
    <property type="match status" value="1"/>
</dbReference>
<proteinExistence type="predicted"/>
<dbReference type="Pfam" id="PF00806">
    <property type="entry name" value="PUF"/>
    <property type="match status" value="8"/>
</dbReference>
<keyword evidence="2" id="KW-0963">Cytoplasm</keyword>
<feature type="repeat" description="Pumilio" evidence="5">
    <location>
        <begin position="749"/>
        <end position="784"/>
    </location>
</feature>
<feature type="repeat" description="Pumilio" evidence="5">
    <location>
        <begin position="821"/>
        <end position="856"/>
    </location>
</feature>
<feature type="repeat" description="Pumilio" evidence="5">
    <location>
        <begin position="785"/>
        <end position="820"/>
    </location>
</feature>
<feature type="compositionally biased region" description="Basic and acidic residues" evidence="6">
    <location>
        <begin position="119"/>
        <end position="133"/>
    </location>
</feature>
<dbReference type="Gene3D" id="1.25.10.10">
    <property type="entry name" value="Leucine-rich Repeat Variant"/>
    <property type="match status" value="1"/>
</dbReference>
<feature type="repeat" description="Pumilio" evidence="5">
    <location>
        <begin position="857"/>
        <end position="892"/>
    </location>
</feature>
<feature type="compositionally biased region" description="Low complexity" evidence="6">
    <location>
        <begin position="520"/>
        <end position="534"/>
    </location>
</feature>
<sequence length="979" mass="105509">MNHDFQALALESRGMGELLPTKKFWEPDDSTKDGQKGIFLGDDEWRETAWGTSHHSMSQPIMVQRRSGQGFHGNSEVNAILSPRSESGGVGVSMVEYVLSSSPADKLDSRFRKGTFGTRDAETDGPEKADQKGKASPFEEDQNRDLKQEDDDSKINGRGLPNGMDADCKDFNRTPGSRQASPTEVVERLGPSTNPPEGLGPLPNPTANKPLVEEFSNPETQNLDAMEQVGLDSLQFDYPGNQVPMDSSGATVGLFDYNSQQQLFQRTNALTVQQLTAAQQQQYALAAAQQPHIAGLAPAAFVPNPYIISAAPPGTDPYTAAGLAAAATLAGPAVVPPQYYGVPWGVYPANLFQQQTAAAANNTASQQAASQAQPGQQQVLRAGTGQRPLTPNQGQQGQQAESLAAAANPTLAFGQGLATGMPGYQVLAPTAYYDQTGALVVGPGARTGLGAPVRLMAPTPVLISSAAAQAAAAAAAAAGGTANSLTSGTNGLFRPIGTQPPPQQQQPPSTNLQSNSFYGSSSLTNNSQSSSLFSHGPGQPGSTSLGFGSGSSLGAALGSALSGFSSSGGLTNGSGRYISAAPGAEAKYRSASGTSSLFSSSSQLFPPSRLRYNRSDIMPSGRSRLLEDFRNNRFPNLQLRDLIGHIVEFSQDQHGSRFIQQKLERATPAERQMVFNEILQAAYQLMTDVFGNYVIQKFFEFGSLDQKLALATRIRGHVLPLALQMYGCRVIQKALESISSDQQSEMVKELDGHVLKCVKDQNGNHVVQKCIECVQPQSLQFIIDAFKGQVFVLSTHPYGCRVIQRILEHCTAEQTLPILEELHQHTEQLVQDQYGNYVIQHVLEHGRPEDKSKIVSEIRGKVLALSQHKFASNVVEKCVTHASRAERALLIDEVCCQNDGPHSALYTMMKDQYANYVVQKMIDMAEPAQRKIIMHKIRPHITTLRKYTYGKHILAKLEKYYLKNSPDLGPIGGPPNGML</sequence>
<feature type="repeat" description="Pumilio" evidence="5">
    <location>
        <begin position="713"/>
        <end position="748"/>
    </location>
</feature>
<dbReference type="GO" id="GO:0003730">
    <property type="term" value="F:mRNA 3'-UTR binding"/>
    <property type="evidence" value="ECO:0007669"/>
    <property type="project" value="TreeGrafter"/>
</dbReference>
<evidence type="ECO:0000313" key="9">
    <source>
        <dbReference type="RefSeq" id="XP_023566654.1"/>
    </source>
</evidence>
<feature type="compositionally biased region" description="Low complexity" evidence="6">
    <location>
        <begin position="363"/>
        <end position="378"/>
    </location>
</feature>
<dbReference type="InterPro" id="IPR033712">
    <property type="entry name" value="Pumilio_RNA-bd"/>
</dbReference>
<dbReference type="InterPro" id="IPR011989">
    <property type="entry name" value="ARM-like"/>
</dbReference>
<dbReference type="RefSeq" id="XP_023566654.1">
    <property type="nucleotide sequence ID" value="XM_023710886.1"/>
</dbReference>
<dbReference type="GO" id="GO:0035196">
    <property type="term" value="P:miRNA processing"/>
    <property type="evidence" value="ECO:0007669"/>
    <property type="project" value="TreeGrafter"/>
</dbReference>
<feature type="region of interest" description="Disordered" evidence="6">
    <location>
        <begin position="106"/>
        <end position="203"/>
    </location>
</feature>
<dbReference type="CDD" id="cd07920">
    <property type="entry name" value="Pumilio"/>
    <property type="match status" value="1"/>
</dbReference>
<dbReference type="InterPro" id="IPR001313">
    <property type="entry name" value="Pumilio_RNA-bd_rpt"/>
</dbReference>
<evidence type="ECO:0000256" key="3">
    <source>
        <dbReference type="ARBA" id="ARBA00022737"/>
    </source>
</evidence>
<dbReference type="SUPFAM" id="SSF48371">
    <property type="entry name" value="ARM repeat"/>
    <property type="match status" value="1"/>
</dbReference>
<keyword evidence="8" id="KW-1185">Reference proteome</keyword>
<feature type="repeat" description="Pumilio" evidence="5">
    <location>
        <begin position="641"/>
        <end position="676"/>
    </location>
</feature>
<dbReference type="GO" id="GO:0005829">
    <property type="term" value="C:cytosol"/>
    <property type="evidence" value="ECO:0007669"/>
    <property type="project" value="TreeGrafter"/>
</dbReference>
<keyword evidence="4" id="KW-0694">RNA-binding</keyword>
<keyword evidence="3" id="KW-0677">Repeat</keyword>
<gene>
    <name evidence="9" type="primary">Pum2</name>
</gene>
<feature type="domain" description="PUM-HD" evidence="7">
    <location>
        <begin position="621"/>
        <end position="961"/>
    </location>
</feature>
<evidence type="ECO:0000313" key="8">
    <source>
        <dbReference type="Proteomes" id="UP000515203"/>
    </source>
</evidence>
<dbReference type="PROSITE" id="PS50302">
    <property type="entry name" value="PUM"/>
    <property type="match status" value="8"/>
</dbReference>
<feature type="region of interest" description="Disordered" evidence="6">
    <location>
        <begin position="488"/>
        <end position="546"/>
    </location>
</feature>
<dbReference type="SMART" id="SM00025">
    <property type="entry name" value="Pumilio"/>
    <property type="match status" value="8"/>
</dbReference>
<evidence type="ECO:0000259" key="7">
    <source>
        <dbReference type="PROSITE" id="PS50303"/>
    </source>
</evidence>
<feature type="repeat" description="Pumilio" evidence="5">
    <location>
        <begin position="677"/>
        <end position="712"/>
    </location>
</feature>
<dbReference type="AlphaFoldDB" id="A0A6P6E2W7"/>
<dbReference type="FunFam" id="1.25.10.10:FF:000004">
    <property type="entry name" value="Pumilio homolog 1 isoform 2"/>
    <property type="match status" value="1"/>
</dbReference>
<feature type="compositionally biased region" description="Polar residues" evidence="6">
    <location>
        <begin position="509"/>
        <end position="519"/>
    </location>
</feature>
<dbReference type="GO" id="GO:0043488">
    <property type="term" value="P:regulation of mRNA stability"/>
    <property type="evidence" value="ECO:0007669"/>
    <property type="project" value="TreeGrafter"/>
</dbReference>
<protein>
    <submittedName>
        <fullName evidence="9">Pumilio homolog 2 isoform X17</fullName>
    </submittedName>
</protein>
<evidence type="ECO:0000256" key="1">
    <source>
        <dbReference type="ARBA" id="ARBA00004463"/>
    </source>
</evidence>
<dbReference type="InterPro" id="IPR016024">
    <property type="entry name" value="ARM-type_fold"/>
</dbReference>
<reference evidence="9" key="1">
    <citation type="submission" date="2025-08" db="UniProtKB">
        <authorList>
            <consortium name="RefSeq"/>
        </authorList>
    </citation>
    <scope>IDENTIFICATION</scope>
</reference>
<evidence type="ECO:0000256" key="5">
    <source>
        <dbReference type="PROSITE-ProRule" id="PRU00317"/>
    </source>
</evidence>
<evidence type="ECO:0000256" key="6">
    <source>
        <dbReference type="SAM" id="MobiDB-lite"/>
    </source>
</evidence>
<feature type="repeat" description="Pumilio" evidence="5">
    <location>
        <begin position="893"/>
        <end position="935"/>
    </location>
</feature>
<feature type="region of interest" description="Disordered" evidence="6">
    <location>
        <begin position="363"/>
        <end position="403"/>
    </location>
</feature>